<dbReference type="InterPro" id="IPR036390">
    <property type="entry name" value="WH_DNA-bd_sf"/>
</dbReference>
<organism evidence="6 7">
    <name type="scientific">Natronosalvus hydrolyticus</name>
    <dbReference type="NCBI Taxonomy" id="2979988"/>
    <lineage>
        <taxon>Archaea</taxon>
        <taxon>Methanobacteriati</taxon>
        <taxon>Methanobacteriota</taxon>
        <taxon>Stenosarchaea group</taxon>
        <taxon>Halobacteria</taxon>
        <taxon>Halobacteriales</taxon>
        <taxon>Natrialbaceae</taxon>
        <taxon>Natronosalvus</taxon>
    </lineage>
</organism>
<evidence type="ECO:0000313" key="7">
    <source>
        <dbReference type="Proteomes" id="UP001321047"/>
    </source>
</evidence>
<evidence type="ECO:0000256" key="4">
    <source>
        <dbReference type="SAM" id="MobiDB-lite"/>
    </source>
</evidence>
<dbReference type="Pfam" id="PF01022">
    <property type="entry name" value="HTH_5"/>
    <property type="match status" value="1"/>
</dbReference>
<keyword evidence="2" id="KW-0238">DNA-binding</keyword>
<dbReference type="SUPFAM" id="SSF46785">
    <property type="entry name" value="Winged helix' DNA-binding domain"/>
    <property type="match status" value="1"/>
</dbReference>
<dbReference type="EMBL" id="JAOPJZ010000002">
    <property type="protein sequence ID" value="MCU4751349.1"/>
    <property type="molecule type" value="Genomic_DNA"/>
</dbReference>
<protein>
    <submittedName>
        <fullName evidence="6">Metalloregulator ArsR/SmtB family transcription factor</fullName>
    </submittedName>
</protein>
<dbReference type="InterPro" id="IPR001845">
    <property type="entry name" value="HTH_ArsR_DNA-bd_dom"/>
</dbReference>
<dbReference type="PRINTS" id="PR00778">
    <property type="entry name" value="HTHARSR"/>
</dbReference>
<accession>A0AAP2Z5Y9</accession>
<evidence type="ECO:0000256" key="1">
    <source>
        <dbReference type="ARBA" id="ARBA00023015"/>
    </source>
</evidence>
<evidence type="ECO:0000256" key="3">
    <source>
        <dbReference type="ARBA" id="ARBA00023163"/>
    </source>
</evidence>
<keyword evidence="1" id="KW-0805">Transcription regulation</keyword>
<evidence type="ECO:0000259" key="5">
    <source>
        <dbReference type="PROSITE" id="PS50987"/>
    </source>
</evidence>
<feature type="domain" description="HTH arsR-type" evidence="5">
    <location>
        <begin position="28"/>
        <end position="124"/>
    </location>
</feature>
<dbReference type="GO" id="GO:0003677">
    <property type="term" value="F:DNA binding"/>
    <property type="evidence" value="ECO:0007669"/>
    <property type="project" value="UniProtKB-KW"/>
</dbReference>
<dbReference type="PANTHER" id="PTHR43132">
    <property type="entry name" value="ARSENICAL RESISTANCE OPERON REPRESSOR ARSR-RELATED"/>
    <property type="match status" value="1"/>
</dbReference>
<gene>
    <name evidence="6" type="ORF">OB919_05030</name>
</gene>
<dbReference type="PROSITE" id="PS50987">
    <property type="entry name" value="HTH_ARSR_2"/>
    <property type="match status" value="1"/>
</dbReference>
<dbReference type="InterPro" id="IPR036388">
    <property type="entry name" value="WH-like_DNA-bd_sf"/>
</dbReference>
<keyword evidence="7" id="KW-1185">Reference proteome</keyword>
<keyword evidence="3" id="KW-0804">Transcription</keyword>
<evidence type="ECO:0000256" key="2">
    <source>
        <dbReference type="ARBA" id="ARBA00023125"/>
    </source>
</evidence>
<name>A0AAP2Z5Y9_9EURY</name>
<proteinExistence type="predicted"/>
<dbReference type="GO" id="GO:0003700">
    <property type="term" value="F:DNA-binding transcription factor activity"/>
    <property type="evidence" value="ECO:0007669"/>
    <property type="project" value="InterPro"/>
</dbReference>
<feature type="region of interest" description="Disordered" evidence="4">
    <location>
        <begin position="1"/>
        <end position="23"/>
    </location>
</feature>
<dbReference type="Proteomes" id="UP001321047">
    <property type="component" value="Unassembled WGS sequence"/>
</dbReference>
<dbReference type="AlphaFoldDB" id="A0AAP2Z5Y9"/>
<sequence>MDTHQSNRTDIQSDLEGASCCTPVSSPLTERELAVDVRALSAIGNDTRYEALRIVAAAENDVCVCELEPALGVTQGAISQALSRLYGAGLVTRRKDGRWRYYSATPRAERLLDVLDETREVDDE</sequence>
<dbReference type="PANTHER" id="PTHR43132:SF2">
    <property type="entry name" value="ARSENICAL RESISTANCE OPERON REPRESSOR ARSR-RELATED"/>
    <property type="match status" value="1"/>
</dbReference>
<evidence type="ECO:0000313" key="6">
    <source>
        <dbReference type="EMBL" id="MCU4751349.1"/>
    </source>
</evidence>
<dbReference type="InterPro" id="IPR011991">
    <property type="entry name" value="ArsR-like_HTH"/>
</dbReference>
<dbReference type="Gene3D" id="1.10.10.10">
    <property type="entry name" value="Winged helix-like DNA-binding domain superfamily/Winged helix DNA-binding domain"/>
    <property type="match status" value="1"/>
</dbReference>
<reference evidence="6 7" key="1">
    <citation type="submission" date="2022-09" db="EMBL/GenBank/DDBJ databases">
        <title>Enrichment on poylsaccharides allowed isolation of novel metabolic and taxonomic groups of Haloarchaea.</title>
        <authorList>
            <person name="Sorokin D.Y."/>
            <person name="Elcheninov A.G."/>
            <person name="Khizhniak T.V."/>
            <person name="Kolganova T.V."/>
            <person name="Kublanov I.V."/>
        </authorList>
    </citation>
    <scope>NUCLEOTIDE SEQUENCE [LARGE SCALE GENOMIC DNA]</scope>
    <source>
        <strain evidence="6 7">AArc-curdl1</strain>
    </source>
</reference>
<dbReference type="RefSeq" id="WP_342807021.1">
    <property type="nucleotide sequence ID" value="NZ_JAOPJZ010000002.1"/>
</dbReference>
<dbReference type="InterPro" id="IPR051011">
    <property type="entry name" value="Metal_resp_trans_reg"/>
</dbReference>
<dbReference type="CDD" id="cd00090">
    <property type="entry name" value="HTH_ARSR"/>
    <property type="match status" value="1"/>
</dbReference>
<comment type="caution">
    <text evidence="6">The sequence shown here is derived from an EMBL/GenBank/DDBJ whole genome shotgun (WGS) entry which is preliminary data.</text>
</comment>
<dbReference type="SMART" id="SM00418">
    <property type="entry name" value="HTH_ARSR"/>
    <property type="match status" value="1"/>
</dbReference>
<dbReference type="NCBIfam" id="NF033788">
    <property type="entry name" value="HTH_metalloreg"/>
    <property type="match status" value="1"/>
</dbReference>